<dbReference type="RefSeq" id="WP_118664107.1">
    <property type="nucleotide sequence ID" value="NZ_CP022725.1"/>
</dbReference>
<reference evidence="4 5" key="1">
    <citation type="journal article" date="2019" name="Sci. Rep.">
        <title>Differences in resource use lead to coexistence of seed-transmitted microbial populations.</title>
        <authorList>
            <person name="Torres-Cortes G."/>
            <person name="Garcia B.J."/>
            <person name="Compant S."/>
            <person name="Rezki S."/>
            <person name="Jones P."/>
            <person name="Preveaux A."/>
            <person name="Briand M."/>
            <person name="Roulet A."/>
            <person name="Bouchez O."/>
            <person name="Jacobson D."/>
            <person name="Barret M."/>
        </authorList>
    </citation>
    <scope>NUCLEOTIDE SEQUENCE [LARGE SCALE GENOMIC DNA]</scope>
    <source>
        <strain evidence="4 5">CFBP13511</strain>
    </source>
</reference>
<accession>A0A356YL47</accession>
<organism evidence="4 5">
    <name type="scientific">Erwinia persicina</name>
    <dbReference type="NCBI Taxonomy" id="55211"/>
    <lineage>
        <taxon>Bacteria</taxon>
        <taxon>Pseudomonadati</taxon>
        <taxon>Pseudomonadota</taxon>
        <taxon>Gammaproteobacteria</taxon>
        <taxon>Enterobacterales</taxon>
        <taxon>Erwiniaceae</taxon>
        <taxon>Erwinia</taxon>
    </lineage>
</organism>
<sequence length="266" mass="26709">MLYRFTLAAVVAATTLTGCAAFKPASTQAPVREAAHATDAPVAAAQPAESAQPVEAAQPVPSAQPAESTPSADTAQPTPVEQPVQTQPITAPGAVTEPVTPAAASAETPASTAEAPATSPSADVPAATASAPAPVENTTPAAAAPVKDEKISASESTQAVAPFSSGPTQIDVSHIVTRADDGSSITLTIDGTEAGILKRGEKRAVFVEPGKHQVGGYVQTLFGLGRVTIPPVEITTVPGKVKKVDYSVTRTKPAFTEATDSQNSAG</sequence>
<feature type="compositionally biased region" description="Low complexity" evidence="1">
    <location>
        <begin position="37"/>
        <end position="58"/>
    </location>
</feature>
<feature type="compositionally biased region" description="Low complexity" evidence="1">
    <location>
        <begin position="74"/>
        <end position="135"/>
    </location>
</feature>
<protein>
    <submittedName>
        <fullName evidence="4">Uncharacterized protein</fullName>
    </submittedName>
</protein>
<keyword evidence="6" id="KW-1185">Reference proteome</keyword>
<evidence type="ECO:0000313" key="3">
    <source>
        <dbReference type="EMBL" id="MBD8105057.1"/>
    </source>
</evidence>
<evidence type="ECO:0000313" key="6">
    <source>
        <dbReference type="Proteomes" id="UP000661012"/>
    </source>
</evidence>
<comment type="caution">
    <text evidence="4">The sequence shown here is derived from an EMBL/GenBank/DDBJ whole genome shotgun (WGS) entry which is preliminary data.</text>
</comment>
<dbReference type="OrthoDB" id="6505269at2"/>
<dbReference type="Proteomes" id="UP000661012">
    <property type="component" value="Unassembled WGS sequence"/>
</dbReference>
<dbReference type="EMBL" id="JACYNN010000001">
    <property type="protein sequence ID" value="MBD8105057.1"/>
    <property type="molecule type" value="Genomic_DNA"/>
</dbReference>
<name>A0A356YL47_9GAMM</name>
<feature type="signal peptide" evidence="2">
    <location>
        <begin position="1"/>
        <end position="20"/>
    </location>
</feature>
<dbReference type="KEGG" id="epe:CI789_07805"/>
<reference evidence="3 6" key="2">
    <citation type="journal article" date="2020" name="FEMS Microbiol. Ecol.">
        <title>Temporal dynamics of bacterial communities during seed development and maturation.</title>
        <authorList>
            <person name="Chesneau G."/>
            <person name="Torres-Cortes G."/>
            <person name="Briand M."/>
            <person name="Darrasse A."/>
            <person name="Preveaux A."/>
            <person name="Marais C."/>
            <person name="Jacques M.A."/>
            <person name="Shade A."/>
            <person name="Barret M."/>
        </authorList>
    </citation>
    <scope>NUCLEOTIDE SEQUENCE [LARGE SCALE GENOMIC DNA]</scope>
    <source>
        <strain evidence="3 6">CFBP13732</strain>
    </source>
</reference>
<dbReference type="STRING" id="1219360.GCA_001571305_00749"/>
<dbReference type="Proteomes" id="UP000306393">
    <property type="component" value="Unassembled WGS sequence"/>
</dbReference>
<keyword evidence="2" id="KW-0732">Signal</keyword>
<dbReference type="GeneID" id="89862187"/>
<proteinExistence type="predicted"/>
<feature type="compositionally biased region" description="Polar residues" evidence="1">
    <location>
        <begin position="153"/>
        <end position="167"/>
    </location>
</feature>
<gene>
    <name evidence="4" type="ORF">EpCFBP13511_12575</name>
    <name evidence="3" type="ORF">IFT93_01310</name>
</gene>
<dbReference type="EMBL" id="QGAC01000011">
    <property type="protein sequence ID" value="TKJ89607.1"/>
    <property type="molecule type" value="Genomic_DNA"/>
</dbReference>
<evidence type="ECO:0000313" key="4">
    <source>
        <dbReference type="EMBL" id="TKJ89607.1"/>
    </source>
</evidence>
<dbReference type="AlphaFoldDB" id="A0A356YL47"/>
<dbReference type="PROSITE" id="PS51257">
    <property type="entry name" value="PROKAR_LIPOPROTEIN"/>
    <property type="match status" value="1"/>
</dbReference>
<evidence type="ECO:0000313" key="5">
    <source>
        <dbReference type="Proteomes" id="UP000306393"/>
    </source>
</evidence>
<feature type="chain" id="PRO_5030066447" evidence="2">
    <location>
        <begin position="21"/>
        <end position="266"/>
    </location>
</feature>
<evidence type="ECO:0000256" key="2">
    <source>
        <dbReference type="SAM" id="SignalP"/>
    </source>
</evidence>
<feature type="region of interest" description="Disordered" evidence="1">
    <location>
        <begin position="26"/>
        <end position="167"/>
    </location>
</feature>
<evidence type="ECO:0000256" key="1">
    <source>
        <dbReference type="SAM" id="MobiDB-lite"/>
    </source>
</evidence>